<evidence type="ECO:0000256" key="11">
    <source>
        <dbReference type="SAM" id="MobiDB-lite"/>
    </source>
</evidence>
<sequence length="188" mass="20078">MVCLTILTLIFVFLLISPSHGRDFLVGGTHNSWALPLPSQDSLNRWAQNQRFTIGDSLLWKYDKKSESVLEVKEENYGSCNISDPVVSYNDGDTKVDLNRSGPFYFISGSEGHCQKGLKMSVVVLSTRHGGGRISSPAPAPAPSPPDSQDEAAPAPAPHSGGVGGRLGGGGVGELVWVLLWIAVAFVM</sequence>
<dbReference type="InterPro" id="IPR003245">
    <property type="entry name" value="Phytocyanin_dom"/>
</dbReference>
<evidence type="ECO:0000256" key="12">
    <source>
        <dbReference type="SAM" id="SignalP"/>
    </source>
</evidence>
<keyword evidence="4 12" id="KW-0732">Signal</keyword>
<feature type="domain" description="Phytocyanin" evidence="13">
    <location>
        <begin position="22"/>
        <end position="126"/>
    </location>
</feature>
<organism evidence="14 15">
    <name type="scientific">Senna tora</name>
    <dbReference type="NCBI Taxonomy" id="362788"/>
    <lineage>
        <taxon>Eukaryota</taxon>
        <taxon>Viridiplantae</taxon>
        <taxon>Streptophyta</taxon>
        <taxon>Embryophyta</taxon>
        <taxon>Tracheophyta</taxon>
        <taxon>Spermatophyta</taxon>
        <taxon>Magnoliopsida</taxon>
        <taxon>eudicotyledons</taxon>
        <taxon>Gunneridae</taxon>
        <taxon>Pentapetalae</taxon>
        <taxon>rosids</taxon>
        <taxon>fabids</taxon>
        <taxon>Fabales</taxon>
        <taxon>Fabaceae</taxon>
        <taxon>Caesalpinioideae</taxon>
        <taxon>Cassia clade</taxon>
        <taxon>Senna</taxon>
    </lineage>
</organism>
<comment type="similarity">
    <text evidence="9">Belongs to the early nodulin-like (ENODL) family.</text>
</comment>
<dbReference type="Pfam" id="PF02298">
    <property type="entry name" value="Cu_bind_like"/>
    <property type="match status" value="1"/>
</dbReference>
<keyword evidence="2" id="KW-1003">Cell membrane</keyword>
<evidence type="ECO:0000313" key="14">
    <source>
        <dbReference type="EMBL" id="KAF7806535.1"/>
    </source>
</evidence>
<protein>
    <submittedName>
        <fullName evidence="14">Early nodulin-like protein 1</fullName>
    </submittedName>
</protein>
<evidence type="ECO:0000256" key="2">
    <source>
        <dbReference type="ARBA" id="ARBA00022475"/>
    </source>
</evidence>
<gene>
    <name evidence="14" type="ORF">G2W53_038696</name>
</gene>
<dbReference type="CDD" id="cd11019">
    <property type="entry name" value="OsENODL1_like"/>
    <property type="match status" value="1"/>
</dbReference>
<evidence type="ECO:0000256" key="3">
    <source>
        <dbReference type="ARBA" id="ARBA00022622"/>
    </source>
</evidence>
<dbReference type="PANTHER" id="PTHR33021:SF519">
    <property type="entry name" value="EARLY NODULIN-LIKE PROTEIN 10"/>
    <property type="match status" value="1"/>
</dbReference>
<dbReference type="InterPro" id="IPR039391">
    <property type="entry name" value="Phytocyanin-like"/>
</dbReference>
<evidence type="ECO:0000256" key="4">
    <source>
        <dbReference type="ARBA" id="ARBA00022729"/>
    </source>
</evidence>
<keyword evidence="3" id="KW-0336">GPI-anchor</keyword>
<comment type="caution">
    <text evidence="14">The sequence shown here is derived from an EMBL/GenBank/DDBJ whole genome shotgun (WGS) entry which is preliminary data.</text>
</comment>
<proteinExistence type="inferred from homology"/>
<dbReference type="GO" id="GO:0009055">
    <property type="term" value="F:electron transfer activity"/>
    <property type="evidence" value="ECO:0007669"/>
    <property type="project" value="InterPro"/>
</dbReference>
<keyword evidence="6" id="KW-1015">Disulfide bond</keyword>
<evidence type="ECO:0000256" key="9">
    <source>
        <dbReference type="ARBA" id="ARBA00035011"/>
    </source>
</evidence>
<evidence type="ECO:0000256" key="7">
    <source>
        <dbReference type="ARBA" id="ARBA00023180"/>
    </source>
</evidence>
<dbReference type="InterPro" id="IPR008972">
    <property type="entry name" value="Cupredoxin"/>
</dbReference>
<reference evidence="14" key="1">
    <citation type="submission" date="2020-09" db="EMBL/GenBank/DDBJ databases">
        <title>Genome-Enabled Discovery of Anthraquinone Biosynthesis in Senna tora.</title>
        <authorList>
            <person name="Kang S.-H."/>
            <person name="Pandey R.P."/>
            <person name="Lee C.-M."/>
            <person name="Sim J.-S."/>
            <person name="Jeong J.-T."/>
            <person name="Choi B.-S."/>
            <person name="Jung M."/>
            <person name="Ginzburg D."/>
            <person name="Zhao K."/>
            <person name="Won S.Y."/>
            <person name="Oh T.-J."/>
            <person name="Yu Y."/>
            <person name="Kim N.-H."/>
            <person name="Lee O.R."/>
            <person name="Lee T.-H."/>
            <person name="Bashyal P."/>
            <person name="Kim T.-S."/>
            <person name="Lee W.-H."/>
            <person name="Kawkins C."/>
            <person name="Kim C.-K."/>
            <person name="Kim J.S."/>
            <person name="Ahn B.O."/>
            <person name="Rhee S.Y."/>
            <person name="Sohng J.K."/>
        </authorList>
    </citation>
    <scope>NUCLEOTIDE SEQUENCE</scope>
    <source>
        <tissue evidence="14">Leaf</tissue>
    </source>
</reference>
<dbReference type="Gene3D" id="2.60.40.420">
    <property type="entry name" value="Cupredoxins - blue copper proteins"/>
    <property type="match status" value="1"/>
</dbReference>
<comment type="function">
    <text evidence="10">May act as a carbohydrate transporter.</text>
</comment>
<feature type="chain" id="PRO_5032532766" evidence="12">
    <location>
        <begin position="22"/>
        <end position="188"/>
    </location>
</feature>
<feature type="region of interest" description="Disordered" evidence="11">
    <location>
        <begin position="129"/>
        <end position="165"/>
    </location>
</feature>
<keyword evidence="15" id="KW-1185">Reference proteome</keyword>
<evidence type="ECO:0000313" key="15">
    <source>
        <dbReference type="Proteomes" id="UP000634136"/>
    </source>
</evidence>
<evidence type="ECO:0000256" key="6">
    <source>
        <dbReference type="ARBA" id="ARBA00023157"/>
    </source>
</evidence>
<keyword evidence="5" id="KW-0472">Membrane</keyword>
<feature type="signal peptide" evidence="12">
    <location>
        <begin position="1"/>
        <end position="21"/>
    </location>
</feature>
<dbReference type="InterPro" id="IPR041846">
    <property type="entry name" value="ENL_dom"/>
</dbReference>
<dbReference type="EMBL" id="JAAIUW010000012">
    <property type="protein sequence ID" value="KAF7806535.1"/>
    <property type="molecule type" value="Genomic_DNA"/>
</dbReference>
<dbReference type="FunFam" id="2.60.40.420:FF:000010">
    <property type="entry name" value="Early nodulin-like protein 1"/>
    <property type="match status" value="1"/>
</dbReference>
<dbReference type="PANTHER" id="PTHR33021">
    <property type="entry name" value="BLUE COPPER PROTEIN"/>
    <property type="match status" value="1"/>
</dbReference>
<evidence type="ECO:0000256" key="8">
    <source>
        <dbReference type="ARBA" id="ARBA00023288"/>
    </source>
</evidence>
<accession>A0A834SPG8</accession>
<keyword evidence="7" id="KW-0325">Glycoprotein</keyword>
<evidence type="ECO:0000259" key="13">
    <source>
        <dbReference type="PROSITE" id="PS51485"/>
    </source>
</evidence>
<comment type="subcellular location">
    <subcellularLocation>
        <location evidence="1">Cell membrane</location>
        <topology evidence="1">Lipid-anchor</topology>
        <topology evidence="1">GPI-anchor</topology>
    </subcellularLocation>
</comment>
<evidence type="ECO:0000256" key="5">
    <source>
        <dbReference type="ARBA" id="ARBA00023136"/>
    </source>
</evidence>
<keyword evidence="8" id="KW-0449">Lipoprotein</keyword>
<dbReference type="GO" id="GO:0005886">
    <property type="term" value="C:plasma membrane"/>
    <property type="evidence" value="ECO:0007669"/>
    <property type="project" value="UniProtKB-SubCell"/>
</dbReference>
<evidence type="ECO:0000256" key="1">
    <source>
        <dbReference type="ARBA" id="ARBA00004609"/>
    </source>
</evidence>
<evidence type="ECO:0000256" key="10">
    <source>
        <dbReference type="ARBA" id="ARBA00037626"/>
    </source>
</evidence>
<dbReference type="PROSITE" id="PS51485">
    <property type="entry name" value="PHYTOCYANIN"/>
    <property type="match status" value="1"/>
</dbReference>
<dbReference type="AlphaFoldDB" id="A0A834SPG8"/>
<dbReference type="OrthoDB" id="1937044at2759"/>
<dbReference type="SUPFAM" id="SSF49503">
    <property type="entry name" value="Cupredoxins"/>
    <property type="match status" value="1"/>
</dbReference>
<name>A0A834SPG8_9FABA</name>
<dbReference type="Proteomes" id="UP000634136">
    <property type="component" value="Unassembled WGS sequence"/>
</dbReference>
<dbReference type="GO" id="GO:0098552">
    <property type="term" value="C:side of membrane"/>
    <property type="evidence" value="ECO:0007669"/>
    <property type="project" value="UniProtKB-KW"/>
</dbReference>